<keyword evidence="22" id="KW-1185">Reference proteome</keyword>
<dbReference type="InterPro" id="IPR039289">
    <property type="entry name" value="CHCHD4"/>
</dbReference>
<gene>
    <name evidence="21" type="ORF">PHISCL_09687</name>
</gene>
<evidence type="ECO:0000256" key="11">
    <source>
        <dbReference type="ARBA" id="ARBA00022989"/>
    </source>
</evidence>
<evidence type="ECO:0000256" key="14">
    <source>
        <dbReference type="ARBA" id="ARBA00023128"/>
    </source>
</evidence>
<keyword evidence="13" id="KW-0811">Translocation</keyword>
<evidence type="ECO:0000256" key="13">
    <source>
        <dbReference type="ARBA" id="ARBA00023010"/>
    </source>
</evidence>
<comment type="cofactor">
    <cofactor evidence="1">
        <name>Zn(2+)</name>
        <dbReference type="ChEBI" id="CHEBI:29105"/>
    </cofactor>
</comment>
<evidence type="ECO:0000256" key="12">
    <source>
        <dbReference type="ARBA" id="ARBA00023002"/>
    </source>
</evidence>
<evidence type="ECO:0000256" key="20">
    <source>
        <dbReference type="SAM" id="MobiDB-lite"/>
    </source>
</evidence>
<reference evidence="22" key="1">
    <citation type="submission" date="2017-02" db="EMBL/GenBank/DDBJ databases">
        <authorList>
            <person name="Tafer H."/>
            <person name="Lopandic K."/>
        </authorList>
    </citation>
    <scope>NUCLEOTIDE SEQUENCE [LARGE SCALE GENOMIC DNA]</scope>
    <source>
        <strain evidence="22">CBS 366.77</strain>
    </source>
</reference>
<evidence type="ECO:0000256" key="7">
    <source>
        <dbReference type="ARBA" id="ARBA00022792"/>
    </source>
</evidence>
<dbReference type="Gene3D" id="1.10.287.2900">
    <property type="match status" value="1"/>
</dbReference>
<organism evidence="21 22">
    <name type="scientific">Aspergillus sclerotialis</name>
    <dbReference type="NCBI Taxonomy" id="2070753"/>
    <lineage>
        <taxon>Eukaryota</taxon>
        <taxon>Fungi</taxon>
        <taxon>Dikarya</taxon>
        <taxon>Ascomycota</taxon>
        <taxon>Pezizomycotina</taxon>
        <taxon>Eurotiomycetes</taxon>
        <taxon>Eurotiomycetidae</taxon>
        <taxon>Eurotiales</taxon>
        <taxon>Aspergillaceae</taxon>
        <taxon>Aspergillus</taxon>
        <taxon>Aspergillus subgen. Polypaecilum</taxon>
    </lineage>
</organism>
<keyword evidence="16" id="KW-1015">Disulfide bond</keyword>
<comment type="caution">
    <text evidence="21">The sequence shown here is derived from an EMBL/GenBank/DDBJ whole genome shotgun (WGS) entry which is preliminary data.</text>
</comment>
<keyword evidence="6" id="KW-0812">Transmembrane</keyword>
<keyword evidence="10" id="KW-0735">Signal-anchor</keyword>
<dbReference type="PROSITE" id="PS51808">
    <property type="entry name" value="CHCH"/>
    <property type="match status" value="1"/>
</dbReference>
<evidence type="ECO:0000256" key="1">
    <source>
        <dbReference type="ARBA" id="ARBA00001947"/>
    </source>
</evidence>
<evidence type="ECO:0000256" key="3">
    <source>
        <dbReference type="ARBA" id="ARBA00004164"/>
    </source>
</evidence>
<evidence type="ECO:0000256" key="6">
    <source>
        <dbReference type="ARBA" id="ARBA00022692"/>
    </source>
</evidence>
<keyword evidence="17" id="KW-0676">Redox-active center</keyword>
<evidence type="ECO:0000256" key="8">
    <source>
        <dbReference type="ARBA" id="ARBA00022927"/>
    </source>
</evidence>
<feature type="non-terminal residue" evidence="21">
    <location>
        <position position="1"/>
    </location>
</feature>
<dbReference type="GO" id="GO:0015035">
    <property type="term" value="F:protein-disulfide reductase activity"/>
    <property type="evidence" value="ECO:0007669"/>
    <property type="project" value="InterPro"/>
</dbReference>
<dbReference type="GO" id="GO:0005758">
    <property type="term" value="C:mitochondrial intermembrane space"/>
    <property type="evidence" value="ECO:0007669"/>
    <property type="project" value="TreeGrafter"/>
</dbReference>
<comment type="cofactor">
    <cofactor evidence="2">
        <name>Cu(2+)</name>
        <dbReference type="ChEBI" id="CHEBI:29036"/>
    </cofactor>
</comment>
<feature type="compositionally biased region" description="Basic and acidic residues" evidence="20">
    <location>
        <begin position="153"/>
        <end position="167"/>
    </location>
</feature>
<keyword evidence="12" id="KW-0560">Oxidoreductase</keyword>
<dbReference type="STRING" id="2070753.A0A3A2Z4H6"/>
<dbReference type="GO" id="GO:0045041">
    <property type="term" value="P:protein import into mitochondrial intermembrane space"/>
    <property type="evidence" value="ECO:0007669"/>
    <property type="project" value="InterPro"/>
</dbReference>
<proteinExistence type="predicted"/>
<evidence type="ECO:0000256" key="19">
    <source>
        <dbReference type="ARBA" id="ARBA00033150"/>
    </source>
</evidence>
<feature type="region of interest" description="Disordered" evidence="20">
    <location>
        <begin position="117"/>
        <end position="207"/>
    </location>
</feature>
<feature type="region of interest" description="Disordered" evidence="20">
    <location>
        <begin position="1"/>
        <end position="67"/>
    </location>
</feature>
<evidence type="ECO:0000256" key="17">
    <source>
        <dbReference type="ARBA" id="ARBA00023284"/>
    </source>
</evidence>
<evidence type="ECO:0000256" key="18">
    <source>
        <dbReference type="ARBA" id="ARBA00024980"/>
    </source>
</evidence>
<feature type="compositionally biased region" description="Basic and acidic residues" evidence="20">
    <location>
        <begin position="189"/>
        <end position="207"/>
    </location>
</feature>
<sequence length="207" mass="22572">DSSLPTLDSITPRIRHERAAQAPPKAADSPNAQNQTQLPSDAAVKSPEELEEEAGQEAAFDPETGEINWDCPCLGGMAHGPCGEEFKAAFSCFVFSKEEPKGMDCIEKFKGMQDCFRQHPDVYGPELEDDEDAPADGARSDEAVPAAQIDAASHPEEKRSQAKEVKSQMKASADSDDEQPESDALLPKAWHDTEDKNVDTKATQREK</sequence>
<evidence type="ECO:0000256" key="4">
    <source>
        <dbReference type="ARBA" id="ARBA00013714"/>
    </source>
</evidence>
<dbReference type="GO" id="GO:0005743">
    <property type="term" value="C:mitochondrial inner membrane"/>
    <property type="evidence" value="ECO:0007669"/>
    <property type="project" value="UniProtKB-SubCell"/>
</dbReference>
<dbReference type="Proteomes" id="UP000266188">
    <property type="component" value="Unassembled WGS sequence"/>
</dbReference>
<evidence type="ECO:0000256" key="9">
    <source>
        <dbReference type="ARBA" id="ARBA00022946"/>
    </source>
</evidence>
<evidence type="ECO:0000256" key="10">
    <source>
        <dbReference type="ARBA" id="ARBA00022968"/>
    </source>
</evidence>
<evidence type="ECO:0000256" key="15">
    <source>
        <dbReference type="ARBA" id="ARBA00023136"/>
    </source>
</evidence>
<feature type="compositionally biased region" description="Polar residues" evidence="20">
    <location>
        <begin position="30"/>
        <end position="39"/>
    </location>
</feature>
<keyword evidence="8" id="KW-0653">Protein transport</keyword>
<protein>
    <recommendedName>
        <fullName evidence="4">Mitochondrial intermembrane space import and assembly protein 40</fullName>
    </recommendedName>
    <alternativeName>
        <fullName evidence="19">Mitochondrial import inner membrane translocase TIM40</fullName>
    </alternativeName>
</protein>
<keyword evidence="7" id="KW-0999">Mitochondrion inner membrane</keyword>
<evidence type="ECO:0000256" key="2">
    <source>
        <dbReference type="ARBA" id="ARBA00001973"/>
    </source>
</evidence>
<name>A0A3A2Z4H6_9EURO</name>
<keyword evidence="15" id="KW-0472">Membrane</keyword>
<dbReference type="OrthoDB" id="7481291at2759"/>
<keyword evidence="9" id="KW-0809">Transit peptide</keyword>
<keyword evidence="5" id="KW-0813">Transport</keyword>
<keyword evidence="11" id="KW-1133">Transmembrane helix</keyword>
<accession>A0A3A2Z4H6</accession>
<dbReference type="EMBL" id="MVGC01000655">
    <property type="protein sequence ID" value="RJE17972.1"/>
    <property type="molecule type" value="Genomic_DNA"/>
</dbReference>
<dbReference type="PANTHER" id="PTHR21622">
    <property type="entry name" value="COILED-COIL-HELIX-COILED-COIL-HELIX DOMAIN CONTAINING 4"/>
    <property type="match status" value="1"/>
</dbReference>
<evidence type="ECO:0000313" key="21">
    <source>
        <dbReference type="EMBL" id="RJE17972.1"/>
    </source>
</evidence>
<dbReference type="PANTHER" id="PTHR21622:SF0">
    <property type="entry name" value="COILED-COIL-HELIX-COILED-COIL-HELIX DOMAIN CONTAINING 4"/>
    <property type="match status" value="1"/>
</dbReference>
<evidence type="ECO:0000256" key="16">
    <source>
        <dbReference type="ARBA" id="ARBA00023157"/>
    </source>
</evidence>
<comment type="subcellular location">
    <subcellularLocation>
        <location evidence="3">Mitochondrion inner membrane</location>
        <topology evidence="3">Single-pass type II membrane protein</topology>
        <orientation evidence="3">Intermembrane side</orientation>
    </subcellularLocation>
</comment>
<comment type="function">
    <text evidence="18">Required for the import and folding of small cysteine-containing proteins (small Tim) in the mitochondrial intermembrane space (IMS). Forms a redox cycle with ERV1 that involves a disulfide relay system. Precursor proteins to be imported into the IMS are translocated in their reduced form into the mitochondria. The oxidized form of MIA40 forms a transient intermolecular disulfide bridge with the reduced precursor protein, resulting in oxidation of the precursor protein that now contains an intramolecular disulfide bond and is able to undergo folding in the IMS.</text>
</comment>
<evidence type="ECO:0000313" key="22">
    <source>
        <dbReference type="Proteomes" id="UP000266188"/>
    </source>
</evidence>
<dbReference type="FunFam" id="1.10.287.2900:FF:000002">
    <property type="entry name" value="Mitochondrial intermembrane space import and assembly protein"/>
    <property type="match status" value="1"/>
</dbReference>
<dbReference type="AlphaFoldDB" id="A0A3A2Z4H6"/>
<keyword evidence="14" id="KW-0496">Mitochondrion</keyword>
<evidence type="ECO:0000256" key="5">
    <source>
        <dbReference type="ARBA" id="ARBA00022448"/>
    </source>
</evidence>